<keyword evidence="4" id="KW-1185">Reference proteome</keyword>
<organism evidence="2 3">
    <name type="scientific">Pedobacter psychrotolerans</name>
    <dbReference type="NCBI Taxonomy" id="1843235"/>
    <lineage>
        <taxon>Bacteria</taxon>
        <taxon>Pseudomonadati</taxon>
        <taxon>Bacteroidota</taxon>
        <taxon>Sphingobacteriia</taxon>
        <taxon>Sphingobacteriales</taxon>
        <taxon>Sphingobacteriaceae</taxon>
        <taxon>Pedobacter</taxon>
    </lineage>
</organism>
<evidence type="ECO:0008006" key="5">
    <source>
        <dbReference type="Google" id="ProtNLM"/>
    </source>
</evidence>
<dbReference type="EMBL" id="BMJO01000003">
    <property type="protein sequence ID" value="GGE54360.1"/>
    <property type="molecule type" value="Genomic_DNA"/>
</dbReference>
<dbReference type="EMBL" id="SLWO01000002">
    <property type="protein sequence ID" value="TCO29123.1"/>
    <property type="molecule type" value="Genomic_DNA"/>
</dbReference>
<evidence type="ECO:0000313" key="4">
    <source>
        <dbReference type="Proteomes" id="UP000622648"/>
    </source>
</evidence>
<protein>
    <recommendedName>
        <fullName evidence="5">N-acetylmuramoyl-L-alanine amidase</fullName>
    </recommendedName>
</protein>
<evidence type="ECO:0000313" key="1">
    <source>
        <dbReference type="EMBL" id="GGE54360.1"/>
    </source>
</evidence>
<comment type="caution">
    <text evidence="2">The sequence shown here is derived from an EMBL/GenBank/DDBJ whole genome shotgun (WGS) entry which is preliminary data.</text>
</comment>
<dbReference type="AlphaFoldDB" id="A0A4R2HIK4"/>
<dbReference type="Proteomes" id="UP000622648">
    <property type="component" value="Unassembled WGS sequence"/>
</dbReference>
<reference evidence="1" key="1">
    <citation type="journal article" date="2014" name="Int. J. Syst. Evol. Microbiol.">
        <title>Complete genome of a new Firmicutes species belonging to the dominant human colonic microbiota ('Ruminococcus bicirculans') reveals two chromosomes and a selective capacity to utilize plant glucans.</title>
        <authorList>
            <consortium name="NISC Comparative Sequencing Program"/>
            <person name="Wegmann U."/>
            <person name="Louis P."/>
            <person name="Goesmann A."/>
            <person name="Henrissat B."/>
            <person name="Duncan S.H."/>
            <person name="Flint H.J."/>
        </authorList>
    </citation>
    <scope>NUCLEOTIDE SEQUENCE</scope>
    <source>
        <strain evidence="1">CGMCC 1.15644</strain>
    </source>
</reference>
<sequence length="298" mass="33582">MILYQTKYYSTLYISDMFKIVLSLILISASLLVKAQHPPVFDAMTSDSSFIKVSDLDISLVKYSYKPNGVKFLVVHDNEDTGVKAGFDYIRWYGGELIDSQYGGVRDYTFTYMDDPYRIDPNAIYTETGVKTRLKKDAYSSNEVEKLILNAGKQIVDFYNPKATGYFLTLHNNADGGFGISSYLPGYDLSSTADSVFINFEMDGDDLLYVTEPRLFTSLKKANVNVILQSKFAENDGSLSVYAMINHIPYINVEVQHGHLEENLRLIEIAVATLKEHGLIKKDYLPVQKDTLGKATTQ</sequence>
<reference evidence="2 3" key="3">
    <citation type="submission" date="2019-03" db="EMBL/GenBank/DDBJ databases">
        <title>Genomic Encyclopedia of Type Strains, Phase IV (KMG-IV): sequencing the most valuable type-strain genomes for metagenomic binning, comparative biology and taxonomic classification.</title>
        <authorList>
            <person name="Goeker M."/>
        </authorList>
    </citation>
    <scope>NUCLEOTIDE SEQUENCE [LARGE SCALE GENOMIC DNA]</scope>
    <source>
        <strain evidence="2 3">DSM 103236</strain>
    </source>
</reference>
<dbReference type="Proteomes" id="UP000295684">
    <property type="component" value="Unassembled WGS sequence"/>
</dbReference>
<reference evidence="4" key="2">
    <citation type="journal article" date="2019" name="Int. J. Syst. Evol. Microbiol.">
        <title>The Global Catalogue of Microorganisms (GCM) 10K type strain sequencing project: providing services to taxonomists for standard genome sequencing and annotation.</title>
        <authorList>
            <consortium name="The Broad Institute Genomics Platform"/>
            <consortium name="The Broad Institute Genome Sequencing Center for Infectious Disease"/>
            <person name="Wu L."/>
            <person name="Ma J."/>
        </authorList>
    </citation>
    <scope>NUCLEOTIDE SEQUENCE [LARGE SCALE GENOMIC DNA]</scope>
    <source>
        <strain evidence="4">CGMCC 1.15644</strain>
    </source>
</reference>
<evidence type="ECO:0000313" key="3">
    <source>
        <dbReference type="Proteomes" id="UP000295684"/>
    </source>
</evidence>
<evidence type="ECO:0000313" key="2">
    <source>
        <dbReference type="EMBL" id="TCO29123.1"/>
    </source>
</evidence>
<proteinExistence type="predicted"/>
<accession>A0A4R2HIK4</accession>
<name>A0A4R2HIK4_9SPHI</name>
<gene>
    <name evidence="2" type="ORF">EV200_102545</name>
    <name evidence="1" type="ORF">GCM10011413_20880</name>
</gene>
<reference evidence="1" key="4">
    <citation type="submission" date="2024-05" db="EMBL/GenBank/DDBJ databases">
        <authorList>
            <person name="Sun Q."/>
            <person name="Zhou Y."/>
        </authorList>
    </citation>
    <scope>NUCLEOTIDE SEQUENCE</scope>
    <source>
        <strain evidence="1">CGMCC 1.15644</strain>
    </source>
</reference>
<dbReference type="RefSeq" id="WP_229676789.1">
    <property type="nucleotide sequence ID" value="NZ_BMJO01000003.1"/>
</dbReference>